<dbReference type="Pfam" id="PF01059">
    <property type="entry name" value="Oxidored_q5_N"/>
    <property type="match status" value="1"/>
</dbReference>
<evidence type="ECO:0000313" key="20">
    <source>
        <dbReference type="EMBL" id="QNV12054.1"/>
    </source>
</evidence>
<evidence type="ECO:0000256" key="11">
    <source>
        <dbReference type="ARBA" id="ARBA00022989"/>
    </source>
</evidence>
<reference evidence="20" key="1">
    <citation type="submission" date="2020-08" db="EMBL/GenBank/DDBJ databases">
        <title>DNAmark Project.</title>
        <authorList>
            <person name="Leerhoei F."/>
        </authorList>
    </citation>
    <scope>NUCLEOTIDE SEQUENCE</scope>
    <source>
        <strain evidence="20">DM405</strain>
    </source>
</reference>
<comment type="catalytic activity">
    <reaction evidence="16 17">
        <text>a ubiquinone + NADH + 5 H(+)(in) = a ubiquinol + NAD(+) + 4 H(+)(out)</text>
        <dbReference type="Rhea" id="RHEA:29091"/>
        <dbReference type="Rhea" id="RHEA-COMP:9565"/>
        <dbReference type="Rhea" id="RHEA-COMP:9566"/>
        <dbReference type="ChEBI" id="CHEBI:15378"/>
        <dbReference type="ChEBI" id="CHEBI:16389"/>
        <dbReference type="ChEBI" id="CHEBI:17976"/>
        <dbReference type="ChEBI" id="CHEBI:57540"/>
        <dbReference type="ChEBI" id="CHEBI:57945"/>
        <dbReference type="EC" id="7.1.1.2"/>
    </reaction>
</comment>
<dbReference type="InterPro" id="IPR000260">
    <property type="entry name" value="NADH4_N"/>
</dbReference>
<dbReference type="PANTHER" id="PTHR43507:SF20">
    <property type="entry name" value="NADH-UBIQUINONE OXIDOREDUCTASE CHAIN 4"/>
    <property type="match status" value="1"/>
</dbReference>
<keyword evidence="13 17" id="KW-0830">Ubiquinone</keyword>
<evidence type="ECO:0000256" key="17">
    <source>
        <dbReference type="RuleBase" id="RU003297"/>
    </source>
</evidence>
<keyword evidence="12 17" id="KW-0520">NAD</keyword>
<evidence type="ECO:0000256" key="12">
    <source>
        <dbReference type="ARBA" id="ARBA00023027"/>
    </source>
</evidence>
<evidence type="ECO:0000256" key="8">
    <source>
        <dbReference type="ARBA" id="ARBA00022692"/>
    </source>
</evidence>
<dbReference type="EC" id="7.1.1.2" evidence="4 17"/>
<gene>
    <name evidence="20" type="primary">ND4</name>
</gene>
<feature type="transmembrane region" description="Helical" evidence="17">
    <location>
        <begin position="214"/>
        <end position="236"/>
    </location>
</feature>
<feature type="transmembrane region" description="Helical" evidence="17">
    <location>
        <begin position="86"/>
        <end position="104"/>
    </location>
</feature>
<keyword evidence="11 17" id="KW-1133">Transmembrane helix</keyword>
<evidence type="ECO:0000256" key="13">
    <source>
        <dbReference type="ARBA" id="ARBA00023075"/>
    </source>
</evidence>
<evidence type="ECO:0000256" key="4">
    <source>
        <dbReference type="ARBA" id="ARBA00012944"/>
    </source>
</evidence>
<dbReference type="PANTHER" id="PTHR43507">
    <property type="entry name" value="NADH-UBIQUINONE OXIDOREDUCTASE CHAIN 4"/>
    <property type="match status" value="1"/>
</dbReference>
<evidence type="ECO:0000256" key="6">
    <source>
        <dbReference type="ARBA" id="ARBA00022448"/>
    </source>
</evidence>
<sequence length="443" mass="49998">MLFSLLGLIFSMLYFNEWSYYFCGYMIIGVLVGLKGYTEGWFYFSASLGLGMDLLSWNLIYLTFWVSSLMMMASVMLFIKRSFPTEFCLVVGLLTLSLVTVFLVSDFLWFYIFFEGSLIPTLFLISGWGYQPERLKAGIYLFFYTMCGSLPLLLGILFLSKEFSGTNFHLFFMEEISSLLLYFSFTLAFLVKMPMFLTHLWLPKAHVEAPISGSMVLAGILLKLGGYGILRAAYLFSLEVLVVGKILVVLSLWGGFILSLLCLRQFDLKSLIAYSSVVHMGMVIGGLMMMNYWGFQGVLILMIGHGLCSSGMFAAANILYERGGTRSMVLNSGMISVFPSFILWWFLLCVSNMAAPPSLNLLGEISLMISLMIWSKSIFLLLSLLSFFSAAYSLYIFSLVSHGSPSLHFSFFDIKSRELMLLILHWVPLNVLVLKGDLLMSWS</sequence>
<evidence type="ECO:0000259" key="19">
    <source>
        <dbReference type="Pfam" id="PF01059"/>
    </source>
</evidence>
<accession>A0A7L7S8J6</accession>
<name>A0A7L7S8J6_9MYRI</name>
<evidence type="ECO:0000256" key="9">
    <source>
        <dbReference type="ARBA" id="ARBA00022967"/>
    </source>
</evidence>
<evidence type="ECO:0000256" key="16">
    <source>
        <dbReference type="ARBA" id="ARBA00049551"/>
    </source>
</evidence>
<dbReference type="InterPro" id="IPR001750">
    <property type="entry name" value="ND/Mrp_TM"/>
</dbReference>
<proteinExistence type="inferred from homology"/>
<dbReference type="PRINTS" id="PR01437">
    <property type="entry name" value="NUOXDRDTASE4"/>
</dbReference>
<keyword evidence="8 17" id="KW-0812">Transmembrane</keyword>
<feature type="transmembrane region" description="Helical" evidence="17">
    <location>
        <begin position="373"/>
        <end position="398"/>
    </location>
</feature>
<keyword evidence="7 17" id="KW-0679">Respiratory chain</keyword>
<dbReference type="GO" id="GO:0031966">
    <property type="term" value="C:mitochondrial membrane"/>
    <property type="evidence" value="ECO:0007669"/>
    <property type="project" value="UniProtKB-SubCell"/>
</dbReference>
<feature type="transmembrane region" description="Helical" evidence="17">
    <location>
        <begin position="110"/>
        <end position="130"/>
    </location>
</feature>
<dbReference type="GO" id="GO:0008137">
    <property type="term" value="F:NADH dehydrogenase (ubiquinone) activity"/>
    <property type="evidence" value="ECO:0007669"/>
    <property type="project" value="UniProtKB-UniRule"/>
</dbReference>
<keyword evidence="10 17" id="KW-0249">Electron transport</keyword>
<comment type="similarity">
    <text evidence="3 17">Belongs to the complex I subunit 4 family.</text>
</comment>
<keyword evidence="15 17" id="KW-0472">Membrane</keyword>
<dbReference type="EMBL" id="MT862427">
    <property type="protein sequence ID" value="QNV12054.1"/>
    <property type="molecule type" value="Genomic_DNA"/>
</dbReference>
<evidence type="ECO:0000259" key="18">
    <source>
        <dbReference type="Pfam" id="PF00361"/>
    </source>
</evidence>
<dbReference type="GO" id="GO:0042773">
    <property type="term" value="P:ATP synthesis coupled electron transport"/>
    <property type="evidence" value="ECO:0007669"/>
    <property type="project" value="InterPro"/>
</dbReference>
<evidence type="ECO:0000256" key="2">
    <source>
        <dbReference type="ARBA" id="ARBA00004225"/>
    </source>
</evidence>
<organism evidence="20">
    <name type="scientific">Lithobius maqinensis</name>
    <dbReference type="NCBI Taxonomy" id="2250572"/>
    <lineage>
        <taxon>Eukaryota</taxon>
        <taxon>Metazoa</taxon>
        <taxon>Ecdysozoa</taxon>
        <taxon>Arthropoda</taxon>
        <taxon>Myriapoda</taxon>
        <taxon>Chilopoda</taxon>
        <taxon>Pleurostigmophora</taxon>
        <taxon>Lithobiomorpha</taxon>
        <taxon>Lithobiidae</taxon>
        <taxon>Lithobius</taxon>
    </lineage>
</organism>
<dbReference type="GO" id="GO:0048039">
    <property type="term" value="F:ubiquinone binding"/>
    <property type="evidence" value="ECO:0007669"/>
    <property type="project" value="TreeGrafter"/>
</dbReference>
<protein>
    <recommendedName>
        <fullName evidence="5 17">NADH-ubiquinone oxidoreductase chain 4</fullName>
        <ecNumber evidence="4 17">7.1.1.2</ecNumber>
    </recommendedName>
</protein>
<comment type="function">
    <text evidence="1">Core subunit of the mitochondrial membrane respiratory chain NADH dehydrogenase (Complex I) that is believed to belong to the minimal assembly required for catalysis. Complex I functions in the transfer of electrons from NADH to the respiratory chain. The immediate electron acceptor for the enzyme is believed to be ubiquinone.</text>
</comment>
<feature type="transmembrane region" description="Helical" evidence="17">
    <location>
        <begin position="332"/>
        <end position="353"/>
    </location>
</feature>
<feature type="transmembrane region" description="Helical" evidence="17">
    <location>
        <begin position="242"/>
        <end position="264"/>
    </location>
</feature>
<evidence type="ECO:0000256" key="7">
    <source>
        <dbReference type="ARBA" id="ARBA00022660"/>
    </source>
</evidence>
<dbReference type="AlphaFoldDB" id="A0A7L7S8J6"/>
<dbReference type="InterPro" id="IPR003918">
    <property type="entry name" value="NADH_UbQ_OxRdtase"/>
</dbReference>
<evidence type="ECO:0000256" key="10">
    <source>
        <dbReference type="ARBA" id="ARBA00022982"/>
    </source>
</evidence>
<comment type="subcellular location">
    <subcellularLocation>
        <location evidence="2 17">Mitochondrion membrane</location>
        <topology evidence="2 17">Multi-pass membrane protein</topology>
    </subcellularLocation>
</comment>
<dbReference type="GO" id="GO:0015990">
    <property type="term" value="P:electron transport coupled proton transport"/>
    <property type="evidence" value="ECO:0007669"/>
    <property type="project" value="TreeGrafter"/>
</dbReference>
<feature type="transmembrane region" description="Helical" evidence="17">
    <location>
        <begin position="299"/>
        <end position="320"/>
    </location>
</feature>
<feature type="transmembrane region" description="Helical" evidence="17">
    <location>
        <begin position="137"/>
        <end position="159"/>
    </location>
</feature>
<evidence type="ECO:0000256" key="1">
    <source>
        <dbReference type="ARBA" id="ARBA00003257"/>
    </source>
</evidence>
<keyword evidence="9" id="KW-1278">Translocase</keyword>
<evidence type="ECO:0000256" key="14">
    <source>
        <dbReference type="ARBA" id="ARBA00023128"/>
    </source>
</evidence>
<feature type="domain" description="NADH:quinone oxidoreductase/Mrp antiporter transmembrane" evidence="18">
    <location>
        <begin position="106"/>
        <end position="388"/>
    </location>
</feature>
<feature type="transmembrane region" description="Helical" evidence="17">
    <location>
        <begin position="20"/>
        <end position="38"/>
    </location>
</feature>
<feature type="transmembrane region" description="Helical" evidence="17">
    <location>
        <begin position="419"/>
        <end position="442"/>
    </location>
</feature>
<geneLocation type="mitochondrion" evidence="20"/>
<evidence type="ECO:0000256" key="15">
    <source>
        <dbReference type="ARBA" id="ARBA00023136"/>
    </source>
</evidence>
<keyword evidence="14 17" id="KW-0496">Mitochondrion</keyword>
<evidence type="ECO:0000256" key="3">
    <source>
        <dbReference type="ARBA" id="ARBA00009025"/>
    </source>
</evidence>
<feature type="domain" description="NADH:ubiquinone oxidoreductase chain 4 N-terminal" evidence="19">
    <location>
        <begin position="2"/>
        <end position="100"/>
    </location>
</feature>
<feature type="transmembrane region" description="Helical" evidence="17">
    <location>
        <begin position="179"/>
        <end position="202"/>
    </location>
</feature>
<feature type="transmembrane region" description="Helical" evidence="17">
    <location>
        <begin position="271"/>
        <end position="293"/>
    </location>
</feature>
<evidence type="ECO:0000256" key="5">
    <source>
        <dbReference type="ARBA" id="ARBA00021006"/>
    </source>
</evidence>
<dbReference type="Pfam" id="PF00361">
    <property type="entry name" value="Proton_antipo_M"/>
    <property type="match status" value="1"/>
</dbReference>
<feature type="transmembrane region" description="Helical" evidence="17">
    <location>
        <begin position="58"/>
        <end position="79"/>
    </location>
</feature>
<dbReference type="GO" id="GO:0003954">
    <property type="term" value="F:NADH dehydrogenase activity"/>
    <property type="evidence" value="ECO:0007669"/>
    <property type="project" value="TreeGrafter"/>
</dbReference>
<keyword evidence="6 17" id="KW-0813">Transport</keyword>
<comment type="function">
    <text evidence="17">Core subunit of the mitochondrial membrane respiratory chain NADH dehydrogenase (Complex I) which catalyzes electron transfer from NADH through the respiratory chain, using ubiquinone as an electron acceptor. Essential for the catalytic activity and assembly of complex I.</text>
</comment>